<accession>A0A8W8NX42</accession>
<dbReference type="EnsemblMetazoa" id="G8981.2">
    <property type="protein sequence ID" value="G8981.2:cds"/>
    <property type="gene ID" value="G8981"/>
</dbReference>
<evidence type="ECO:0000256" key="1">
    <source>
        <dbReference type="SAM" id="MobiDB-lite"/>
    </source>
</evidence>
<dbReference type="AlphaFoldDB" id="A0A8W8NX42"/>
<feature type="region of interest" description="Disordered" evidence="1">
    <location>
        <begin position="124"/>
        <end position="143"/>
    </location>
</feature>
<name>A0A8W8NX42_MAGGI</name>
<keyword evidence="2" id="KW-1133">Transmembrane helix</keyword>
<feature type="compositionally biased region" description="Low complexity" evidence="1">
    <location>
        <begin position="74"/>
        <end position="84"/>
    </location>
</feature>
<evidence type="ECO:0000256" key="2">
    <source>
        <dbReference type="SAM" id="Phobius"/>
    </source>
</evidence>
<protein>
    <submittedName>
        <fullName evidence="3">Uncharacterized protein</fullName>
    </submittedName>
</protein>
<feature type="compositionally biased region" description="Polar residues" evidence="1">
    <location>
        <begin position="130"/>
        <end position="143"/>
    </location>
</feature>
<feature type="region of interest" description="Disordered" evidence="1">
    <location>
        <begin position="74"/>
        <end position="98"/>
    </location>
</feature>
<keyword evidence="4" id="KW-1185">Reference proteome</keyword>
<sequence length="304" mass="35138">ILTEECKGAALFTTNTKEQFTTNTTTRFTTNTTQINKNTTPVNKNINIQINNKVKEQFTTNTTEQFTINTTTQFTTDTTQSNTNPRQGNKNTTRLNKNPSIKFNKKRRAAALFTTNTTTQFTTSNTQFNKSTTPQLSKNTTQFNKKPRRRFNTSTTEQFTTNTTTRSGRHRRWDEEAYDDYSEGEIDYKDESEEESRIKKLLLNWEKLALKFIFAISFIVMIVCCIVNWLMKWVKNIYRSCAVCFKLCAASCCSCFLEGDANYQRAKMFAERFGLKLSYENYKQLMDTAKKGAEQAAQSQMQSM</sequence>
<reference evidence="3" key="1">
    <citation type="submission" date="2022-08" db="UniProtKB">
        <authorList>
            <consortium name="EnsemblMetazoa"/>
        </authorList>
    </citation>
    <scope>IDENTIFICATION</scope>
    <source>
        <strain evidence="3">05x7-T-G4-1.051#20</strain>
    </source>
</reference>
<organism evidence="3 4">
    <name type="scientific">Magallana gigas</name>
    <name type="common">Pacific oyster</name>
    <name type="synonym">Crassostrea gigas</name>
    <dbReference type="NCBI Taxonomy" id="29159"/>
    <lineage>
        <taxon>Eukaryota</taxon>
        <taxon>Metazoa</taxon>
        <taxon>Spiralia</taxon>
        <taxon>Lophotrochozoa</taxon>
        <taxon>Mollusca</taxon>
        <taxon>Bivalvia</taxon>
        <taxon>Autobranchia</taxon>
        <taxon>Pteriomorphia</taxon>
        <taxon>Ostreida</taxon>
        <taxon>Ostreoidea</taxon>
        <taxon>Ostreidae</taxon>
        <taxon>Magallana</taxon>
    </lineage>
</organism>
<keyword evidence="2" id="KW-0812">Transmembrane</keyword>
<evidence type="ECO:0000313" key="3">
    <source>
        <dbReference type="EnsemblMetazoa" id="G8981.2:cds"/>
    </source>
</evidence>
<proteinExistence type="predicted"/>
<feature type="transmembrane region" description="Helical" evidence="2">
    <location>
        <begin position="208"/>
        <end position="231"/>
    </location>
</feature>
<feature type="compositionally biased region" description="Polar residues" evidence="1">
    <location>
        <begin position="85"/>
        <end position="98"/>
    </location>
</feature>
<dbReference type="Proteomes" id="UP000005408">
    <property type="component" value="Unassembled WGS sequence"/>
</dbReference>
<keyword evidence="2" id="KW-0472">Membrane</keyword>
<evidence type="ECO:0000313" key="4">
    <source>
        <dbReference type="Proteomes" id="UP000005408"/>
    </source>
</evidence>